<evidence type="ECO:0000313" key="2">
    <source>
        <dbReference type="Proteomes" id="UP000694005"/>
    </source>
</evidence>
<dbReference type="Proteomes" id="UP000694005">
    <property type="component" value="Chromosome A03"/>
</dbReference>
<proteinExistence type="predicted"/>
<sequence>MDYLFWRKNSIMEPEQDRDPYPWIIWLIWKGRNEKLFREIDRDPLELVRHAESECQAWFEANEVVQAATQDTMNEEPQAVCLGNICLLDGSWTLSANFSGCGWTWIDSSGNIQLMGTKNITRRESALHSEV</sequence>
<gene>
    <name evidence="1" type="ORF">BRAPAZ1V2_A03P42210.2</name>
</gene>
<dbReference type="EMBL" id="LS974619">
    <property type="protein sequence ID" value="CAG7882878.1"/>
    <property type="molecule type" value="Genomic_DNA"/>
</dbReference>
<accession>A0A8D9LQB4</accession>
<name>A0A8D9LQB4_BRACM</name>
<protein>
    <submittedName>
        <fullName evidence="1">Uncharacterized protein</fullName>
    </submittedName>
</protein>
<dbReference type="Gramene" id="A03p42210.2_BraZ1">
    <property type="protein sequence ID" value="A03p42210.2_BraZ1.CDS.1"/>
    <property type="gene ID" value="A03g42210.2_BraZ1"/>
</dbReference>
<organism evidence="1 2">
    <name type="scientific">Brassica campestris</name>
    <name type="common">Field mustard</name>
    <dbReference type="NCBI Taxonomy" id="3711"/>
    <lineage>
        <taxon>Eukaryota</taxon>
        <taxon>Viridiplantae</taxon>
        <taxon>Streptophyta</taxon>
        <taxon>Embryophyta</taxon>
        <taxon>Tracheophyta</taxon>
        <taxon>Spermatophyta</taxon>
        <taxon>Magnoliopsida</taxon>
        <taxon>eudicotyledons</taxon>
        <taxon>Gunneridae</taxon>
        <taxon>Pentapetalae</taxon>
        <taxon>rosids</taxon>
        <taxon>malvids</taxon>
        <taxon>Brassicales</taxon>
        <taxon>Brassicaceae</taxon>
        <taxon>Brassiceae</taxon>
        <taxon>Brassica</taxon>
    </lineage>
</organism>
<dbReference type="AlphaFoldDB" id="A0A8D9LQB4"/>
<evidence type="ECO:0000313" key="1">
    <source>
        <dbReference type="EMBL" id="CAG7882878.1"/>
    </source>
</evidence>
<reference evidence="1 2" key="1">
    <citation type="submission" date="2021-07" db="EMBL/GenBank/DDBJ databases">
        <authorList>
            <consortium name="Genoscope - CEA"/>
            <person name="William W."/>
        </authorList>
    </citation>
    <scope>NUCLEOTIDE SEQUENCE [LARGE SCALE GENOMIC DNA]</scope>
</reference>